<gene>
    <name evidence="1" type="ORF">LWI29_015145</name>
</gene>
<protein>
    <submittedName>
        <fullName evidence="1">Uncharacterized protein</fullName>
    </submittedName>
</protein>
<accession>A0AA39VY07</accession>
<dbReference type="Proteomes" id="UP001168877">
    <property type="component" value="Unassembled WGS sequence"/>
</dbReference>
<reference evidence="1" key="2">
    <citation type="submission" date="2023-06" db="EMBL/GenBank/DDBJ databases">
        <authorList>
            <person name="Swenson N.G."/>
            <person name="Wegrzyn J.L."/>
            <person name="Mcevoy S.L."/>
        </authorList>
    </citation>
    <scope>NUCLEOTIDE SEQUENCE</scope>
    <source>
        <strain evidence="1">NS2018</strain>
        <tissue evidence="1">Leaf</tissue>
    </source>
</reference>
<keyword evidence="2" id="KW-1185">Reference proteome</keyword>
<name>A0AA39VY07_ACESA</name>
<sequence length="156" mass="17721">MAGELTFGLVGDFKAFNANNVADQGQRSLHFLTMLLRKCDLAVKDRERLTGQVNRIVEEKSKLLADNAMLLANHGSALATEKRKNEESARRVVAIEKQRDSLEFRLKNYKSDFEMDKTEVGIRAIDLFKHSPAFEAFTHTEFMKGVNACKDLVWTL</sequence>
<evidence type="ECO:0000313" key="1">
    <source>
        <dbReference type="EMBL" id="KAK0596380.1"/>
    </source>
</evidence>
<dbReference type="AlphaFoldDB" id="A0AA39VY07"/>
<comment type="caution">
    <text evidence="1">The sequence shown here is derived from an EMBL/GenBank/DDBJ whole genome shotgun (WGS) entry which is preliminary data.</text>
</comment>
<evidence type="ECO:0000313" key="2">
    <source>
        <dbReference type="Proteomes" id="UP001168877"/>
    </source>
</evidence>
<proteinExistence type="predicted"/>
<reference evidence="1" key="1">
    <citation type="journal article" date="2022" name="Plant J.">
        <title>Strategies of tolerance reflected in two North American maple genomes.</title>
        <authorList>
            <person name="McEvoy S.L."/>
            <person name="Sezen U.U."/>
            <person name="Trouern-Trend A."/>
            <person name="McMahon S.M."/>
            <person name="Schaberg P.G."/>
            <person name="Yang J."/>
            <person name="Wegrzyn J.L."/>
            <person name="Swenson N.G."/>
        </authorList>
    </citation>
    <scope>NUCLEOTIDE SEQUENCE</scope>
    <source>
        <strain evidence="1">NS2018</strain>
    </source>
</reference>
<organism evidence="1 2">
    <name type="scientific">Acer saccharum</name>
    <name type="common">Sugar maple</name>
    <dbReference type="NCBI Taxonomy" id="4024"/>
    <lineage>
        <taxon>Eukaryota</taxon>
        <taxon>Viridiplantae</taxon>
        <taxon>Streptophyta</taxon>
        <taxon>Embryophyta</taxon>
        <taxon>Tracheophyta</taxon>
        <taxon>Spermatophyta</taxon>
        <taxon>Magnoliopsida</taxon>
        <taxon>eudicotyledons</taxon>
        <taxon>Gunneridae</taxon>
        <taxon>Pentapetalae</taxon>
        <taxon>rosids</taxon>
        <taxon>malvids</taxon>
        <taxon>Sapindales</taxon>
        <taxon>Sapindaceae</taxon>
        <taxon>Hippocastanoideae</taxon>
        <taxon>Acereae</taxon>
        <taxon>Acer</taxon>
    </lineage>
</organism>
<dbReference type="EMBL" id="JAUESC010000004">
    <property type="protein sequence ID" value="KAK0596380.1"/>
    <property type="molecule type" value="Genomic_DNA"/>
</dbReference>